<evidence type="ECO:0000313" key="2">
    <source>
        <dbReference type="Proteomes" id="UP000620262"/>
    </source>
</evidence>
<sequence>MRPQLAPKTNGNVIGNEDLSWEVEAVLSWHDEDAKAAIATLLQDCRHLRKQLALAEGAMSRGMTRGWRPTFDRSSLDRT</sequence>
<gene>
    <name evidence="1" type="ORF">H4W29_003604</name>
</gene>
<evidence type="ECO:0008006" key="3">
    <source>
        <dbReference type="Google" id="ProtNLM"/>
    </source>
</evidence>
<dbReference type="RefSeq" id="WP_192730127.1">
    <property type="nucleotide sequence ID" value="NZ_BAAAVL010000013.1"/>
</dbReference>
<dbReference type="EMBL" id="JADBEC010000001">
    <property type="protein sequence ID" value="MBE1506423.1"/>
    <property type="molecule type" value="Genomic_DNA"/>
</dbReference>
<name>A0ABR9ITG7_RHIVS</name>
<reference evidence="1 2" key="1">
    <citation type="submission" date="2020-10" db="EMBL/GenBank/DDBJ databases">
        <title>Sequencing the genomes of 1000 actinobacteria strains.</title>
        <authorList>
            <person name="Klenk H.-P."/>
        </authorList>
    </citation>
    <scope>NUCLEOTIDE SEQUENCE [LARGE SCALE GENOMIC DNA]</scope>
    <source>
        <strain evidence="1 2">DSM 7307</strain>
    </source>
</reference>
<organism evidence="1 2">
    <name type="scientific">Rhizobium viscosum</name>
    <name type="common">Arthrobacter viscosus</name>
    <dbReference type="NCBI Taxonomy" id="1673"/>
    <lineage>
        <taxon>Bacteria</taxon>
        <taxon>Pseudomonadati</taxon>
        <taxon>Pseudomonadota</taxon>
        <taxon>Alphaproteobacteria</taxon>
        <taxon>Hyphomicrobiales</taxon>
        <taxon>Rhizobiaceae</taxon>
        <taxon>Rhizobium/Agrobacterium group</taxon>
        <taxon>Rhizobium</taxon>
    </lineage>
</organism>
<evidence type="ECO:0000313" key="1">
    <source>
        <dbReference type="EMBL" id="MBE1506423.1"/>
    </source>
</evidence>
<comment type="caution">
    <text evidence="1">The sequence shown here is derived from an EMBL/GenBank/DDBJ whole genome shotgun (WGS) entry which is preliminary data.</text>
</comment>
<dbReference type="Proteomes" id="UP000620262">
    <property type="component" value="Unassembled WGS sequence"/>
</dbReference>
<protein>
    <recommendedName>
        <fullName evidence="3">Dehydrogenase</fullName>
    </recommendedName>
</protein>
<proteinExistence type="predicted"/>
<keyword evidence="2" id="KW-1185">Reference proteome</keyword>
<accession>A0ABR9ITG7</accession>